<gene>
    <name evidence="1" type="ORF">DMH04_07255</name>
</gene>
<evidence type="ECO:0000313" key="2">
    <source>
        <dbReference type="Proteomes" id="UP000287547"/>
    </source>
</evidence>
<dbReference type="OrthoDB" id="7566033at2"/>
<protein>
    <submittedName>
        <fullName evidence="1">DUF4188 domain-containing protein</fullName>
    </submittedName>
</protein>
<comment type="caution">
    <text evidence="1">The sequence shown here is derived from an EMBL/GenBank/DDBJ whole genome shotgun (WGS) entry which is preliminary data.</text>
</comment>
<evidence type="ECO:0000313" key="1">
    <source>
        <dbReference type="EMBL" id="RSM89745.1"/>
    </source>
</evidence>
<accession>A0A428ZNY1</accession>
<dbReference type="EMBL" id="QHKI01000003">
    <property type="protein sequence ID" value="RSM89745.1"/>
    <property type="molecule type" value="Genomic_DNA"/>
</dbReference>
<dbReference type="Pfam" id="PF13826">
    <property type="entry name" value="Monooxy_af470-like"/>
    <property type="match status" value="1"/>
</dbReference>
<organism evidence="1 2">
    <name type="scientific">Kibdelosporangium aridum</name>
    <dbReference type="NCBI Taxonomy" id="2030"/>
    <lineage>
        <taxon>Bacteria</taxon>
        <taxon>Bacillati</taxon>
        <taxon>Actinomycetota</taxon>
        <taxon>Actinomycetes</taxon>
        <taxon>Pseudonocardiales</taxon>
        <taxon>Pseudonocardiaceae</taxon>
        <taxon>Kibdelosporangium</taxon>
    </lineage>
</organism>
<dbReference type="Proteomes" id="UP000287547">
    <property type="component" value="Unassembled WGS sequence"/>
</dbReference>
<dbReference type="RefSeq" id="WP_037253672.1">
    <property type="nucleotide sequence ID" value="NZ_QHKI01000003.1"/>
</dbReference>
<dbReference type="AlphaFoldDB" id="A0A428ZNY1"/>
<proteinExistence type="predicted"/>
<name>A0A428ZNY1_KIBAR</name>
<dbReference type="InterPro" id="IPR025444">
    <property type="entry name" value="Monooxy_af470"/>
</dbReference>
<sequence length="147" mass="16618">MTHRHDGELVVFLIGMTINKPWRPDQWLPTLVAMPPMLRELTRDPELGLLGYQMTIGSRGPTVIQYWSSLDKLYAYASKSDAEHRPAWAEFNRRAAKAKGAVGVWHETYAVDKSESIYVEAPRMGLAKATEHVEVVRNSARERIVAG</sequence>
<reference evidence="1 2" key="1">
    <citation type="submission" date="2018-05" db="EMBL/GenBank/DDBJ databases">
        <title>Evolution of GPA BGCs.</title>
        <authorList>
            <person name="Waglechner N."/>
            <person name="Wright G.D."/>
        </authorList>
    </citation>
    <scope>NUCLEOTIDE SEQUENCE [LARGE SCALE GENOMIC DNA]</scope>
    <source>
        <strain evidence="1 2">A82846</strain>
    </source>
</reference>